<proteinExistence type="predicted"/>
<name>A0A6L8VAD9_9BACL</name>
<comment type="caution">
    <text evidence="1">The sequence shown here is derived from an EMBL/GenBank/DDBJ whole genome shotgun (WGS) entry which is preliminary data.</text>
</comment>
<organism evidence="1 2">
    <name type="scientific">Paenibacillus silvestris</name>
    <dbReference type="NCBI Taxonomy" id="2606219"/>
    <lineage>
        <taxon>Bacteria</taxon>
        <taxon>Bacillati</taxon>
        <taxon>Bacillota</taxon>
        <taxon>Bacilli</taxon>
        <taxon>Bacillales</taxon>
        <taxon>Paenibacillaceae</taxon>
        <taxon>Paenibacillus</taxon>
    </lineage>
</organism>
<sequence>MRQSIKHKAMTAPEQQLLHTTLAERMSQAPALADIEISAEFTSEQEKMKSIPKKSYR</sequence>
<dbReference type="EMBL" id="WTUZ01000038">
    <property type="protein sequence ID" value="MZQ86180.1"/>
    <property type="molecule type" value="Genomic_DNA"/>
</dbReference>
<accession>A0A6L8VAD9</accession>
<protein>
    <submittedName>
        <fullName evidence="1">Uncharacterized protein</fullName>
    </submittedName>
</protein>
<evidence type="ECO:0000313" key="2">
    <source>
        <dbReference type="Proteomes" id="UP000481087"/>
    </source>
</evidence>
<dbReference type="RefSeq" id="WP_161410506.1">
    <property type="nucleotide sequence ID" value="NZ_WTUZ01000038.1"/>
</dbReference>
<dbReference type="Proteomes" id="UP000481087">
    <property type="component" value="Unassembled WGS sequence"/>
</dbReference>
<gene>
    <name evidence="1" type="ORF">GQF01_29180</name>
</gene>
<reference evidence="1 2" key="1">
    <citation type="submission" date="2019-12" db="EMBL/GenBank/DDBJ databases">
        <title>Paenibacillus sp. nov. sp. isolated from soil.</title>
        <authorList>
            <person name="Kim J."/>
            <person name="Jeong S.E."/>
            <person name="Jung H.S."/>
            <person name="Jeon C.O."/>
        </authorList>
    </citation>
    <scope>NUCLEOTIDE SEQUENCE [LARGE SCALE GENOMIC DNA]</scope>
    <source>
        <strain evidence="1 2">5J-6</strain>
    </source>
</reference>
<evidence type="ECO:0000313" key="1">
    <source>
        <dbReference type="EMBL" id="MZQ86180.1"/>
    </source>
</evidence>
<dbReference type="AlphaFoldDB" id="A0A6L8VAD9"/>
<keyword evidence="2" id="KW-1185">Reference proteome</keyword>